<evidence type="ECO:0000256" key="1">
    <source>
        <dbReference type="ARBA" id="ARBA00022676"/>
    </source>
</evidence>
<feature type="region of interest" description="Disordered" evidence="2">
    <location>
        <begin position="360"/>
        <end position="392"/>
    </location>
</feature>
<dbReference type="CDD" id="cd03814">
    <property type="entry name" value="GT4-like"/>
    <property type="match status" value="1"/>
</dbReference>
<evidence type="ECO:0000259" key="4">
    <source>
        <dbReference type="Pfam" id="PF13439"/>
    </source>
</evidence>
<gene>
    <name evidence="5" type="ORF">DM01DRAFT_1333765</name>
</gene>
<dbReference type="SUPFAM" id="SSF53756">
    <property type="entry name" value="UDP-Glycosyltransferase/glycogen phosphorylase"/>
    <property type="match status" value="1"/>
</dbReference>
<keyword evidence="1" id="KW-0328">Glycosyltransferase</keyword>
<accession>A0A1X2GNU5</accession>
<dbReference type="AlphaFoldDB" id="A0A1X2GNU5"/>
<dbReference type="EMBL" id="MCGT01000007">
    <property type="protein sequence ID" value="ORX58094.1"/>
    <property type="molecule type" value="Genomic_DNA"/>
</dbReference>
<feature type="compositionally biased region" description="Low complexity" evidence="2">
    <location>
        <begin position="360"/>
        <end position="371"/>
    </location>
</feature>
<keyword evidence="6" id="KW-1185">Reference proteome</keyword>
<evidence type="ECO:0000256" key="2">
    <source>
        <dbReference type="SAM" id="MobiDB-lite"/>
    </source>
</evidence>
<dbReference type="Pfam" id="PF13439">
    <property type="entry name" value="Glyco_transf_4"/>
    <property type="match status" value="1"/>
</dbReference>
<feature type="domain" description="Glycosyltransferase subfamily 4-like N-terminal" evidence="4">
    <location>
        <begin position="2"/>
        <end position="147"/>
    </location>
</feature>
<protein>
    <submittedName>
        <fullName evidence="5">UDP-Glycosyltransferase/glycogen phosphorylase</fullName>
    </submittedName>
</protein>
<feature type="domain" description="Glycosyl transferase family 1" evidence="3">
    <location>
        <begin position="169"/>
        <end position="298"/>
    </location>
</feature>
<dbReference type="PANTHER" id="PTHR45947:SF3">
    <property type="entry name" value="SULFOQUINOVOSYL TRANSFERASE SQD2"/>
    <property type="match status" value="1"/>
</dbReference>
<evidence type="ECO:0000259" key="3">
    <source>
        <dbReference type="Pfam" id="PF00534"/>
    </source>
</evidence>
<dbReference type="InterPro" id="IPR001296">
    <property type="entry name" value="Glyco_trans_1"/>
</dbReference>
<proteinExistence type="predicted"/>
<dbReference type="Gene3D" id="3.40.50.2000">
    <property type="entry name" value="Glycogen Phosphorylase B"/>
    <property type="match status" value="2"/>
</dbReference>
<dbReference type="GO" id="GO:0016757">
    <property type="term" value="F:glycosyltransferase activity"/>
    <property type="evidence" value="ECO:0007669"/>
    <property type="project" value="UniProtKB-KW"/>
</dbReference>
<dbReference type="PANTHER" id="PTHR45947">
    <property type="entry name" value="SULFOQUINOVOSYL TRANSFERASE SQD2"/>
    <property type="match status" value="1"/>
</dbReference>
<reference evidence="5 6" key="1">
    <citation type="submission" date="2016-07" db="EMBL/GenBank/DDBJ databases">
        <title>Pervasive Adenine N6-methylation of Active Genes in Fungi.</title>
        <authorList>
            <consortium name="DOE Joint Genome Institute"/>
            <person name="Mondo S.J."/>
            <person name="Dannebaum R.O."/>
            <person name="Kuo R.C."/>
            <person name="Labutti K."/>
            <person name="Haridas S."/>
            <person name="Kuo A."/>
            <person name="Salamov A."/>
            <person name="Ahrendt S.R."/>
            <person name="Lipzen A."/>
            <person name="Sullivan W."/>
            <person name="Andreopoulos W.B."/>
            <person name="Clum A."/>
            <person name="Lindquist E."/>
            <person name="Daum C."/>
            <person name="Ramamoorthy G.K."/>
            <person name="Gryganskyi A."/>
            <person name="Culley D."/>
            <person name="Magnuson J.K."/>
            <person name="James T.Y."/>
            <person name="O'Malley M.A."/>
            <person name="Stajich J.E."/>
            <person name="Spatafora J.W."/>
            <person name="Visel A."/>
            <person name="Grigoriev I.V."/>
        </authorList>
    </citation>
    <scope>NUCLEOTIDE SEQUENCE [LARGE SCALE GENOMIC DNA]</scope>
    <source>
        <strain evidence="5 6">NRRL 3301</strain>
    </source>
</reference>
<comment type="caution">
    <text evidence="5">The sequence shown here is derived from an EMBL/GenBank/DDBJ whole genome shotgun (WGS) entry which is preliminary data.</text>
</comment>
<dbReference type="STRING" id="101127.A0A1X2GNU5"/>
<organism evidence="5 6">
    <name type="scientific">Hesseltinella vesiculosa</name>
    <dbReference type="NCBI Taxonomy" id="101127"/>
    <lineage>
        <taxon>Eukaryota</taxon>
        <taxon>Fungi</taxon>
        <taxon>Fungi incertae sedis</taxon>
        <taxon>Mucoromycota</taxon>
        <taxon>Mucoromycotina</taxon>
        <taxon>Mucoromycetes</taxon>
        <taxon>Mucorales</taxon>
        <taxon>Cunninghamellaceae</taxon>
        <taxon>Hesseltinella</taxon>
    </lineage>
</organism>
<evidence type="ECO:0000313" key="6">
    <source>
        <dbReference type="Proteomes" id="UP000242146"/>
    </source>
</evidence>
<name>A0A1X2GNU5_9FUNG</name>
<dbReference type="InterPro" id="IPR050194">
    <property type="entry name" value="Glycosyltransferase_grp1"/>
</dbReference>
<sequence>MFCPESGHSHYAGAELVGTRGIPFLPYPELSLNLWRPTFTDKLLAFEPDVIHLVDPVWLGAAALAVCKIFQQDRLAAIPIVASYHTNLATYCHHFGWGLFSPLMWRWNLFCHSYCRYTVCPSPSTKDMLLTHGFHNVRLWPRGVSMTRFSPRHRSQDVRSSVFFANSSAANHKQAILYVGRVSHEKNLKMIIDTYQHMDHARCHLVIIGDGPAKDALKQTCAQRRLSVTFTGYLFGHDLAAAFASADLFVFPSTTETFGQVVLEAMSSGLPVCALLAEGVRDLVQHGHTGLLLDTHASYEHQCLQYRRDWEAILYNPVKRQQMAAMAVEAAKAYTWPNALERMVQVYKDAVRSDHEASLSTATTTCASPSTDQPTVIDMKDASHDPQSFNPT</sequence>
<dbReference type="InterPro" id="IPR028098">
    <property type="entry name" value="Glyco_trans_4-like_N"/>
</dbReference>
<dbReference type="OrthoDB" id="443318at2759"/>
<dbReference type="Pfam" id="PF00534">
    <property type="entry name" value="Glycos_transf_1"/>
    <property type="match status" value="1"/>
</dbReference>
<keyword evidence="5" id="KW-0808">Transferase</keyword>
<evidence type="ECO:0000313" key="5">
    <source>
        <dbReference type="EMBL" id="ORX58094.1"/>
    </source>
</evidence>
<dbReference type="Proteomes" id="UP000242146">
    <property type="component" value="Unassembled WGS sequence"/>
</dbReference>